<dbReference type="EMBL" id="JAJEPU010000001">
    <property type="protein sequence ID" value="MCC2163298.1"/>
    <property type="molecule type" value="Genomic_DNA"/>
</dbReference>
<keyword evidence="4" id="KW-1003">Cell membrane</keyword>
<keyword evidence="10" id="KW-1185">Reference proteome</keyword>
<evidence type="ECO:0000259" key="8">
    <source>
        <dbReference type="PROSITE" id="PS50893"/>
    </source>
</evidence>
<dbReference type="GO" id="GO:0005524">
    <property type="term" value="F:ATP binding"/>
    <property type="evidence" value="ECO:0007669"/>
    <property type="project" value="UniProtKB-KW"/>
</dbReference>
<dbReference type="InterPro" id="IPR017871">
    <property type="entry name" value="ABC_transporter-like_CS"/>
</dbReference>
<keyword evidence="6 9" id="KW-0067">ATP-binding</keyword>
<dbReference type="CDD" id="cd03257">
    <property type="entry name" value="ABC_NikE_OppD_transporters"/>
    <property type="match status" value="1"/>
</dbReference>
<dbReference type="PANTHER" id="PTHR43297:SF2">
    <property type="entry name" value="DIPEPTIDE TRANSPORT ATP-BINDING PROTEIN DPPD"/>
    <property type="match status" value="1"/>
</dbReference>
<evidence type="ECO:0000256" key="4">
    <source>
        <dbReference type="ARBA" id="ARBA00022475"/>
    </source>
</evidence>
<sequence length="335" mass="37003">MSEKTGETLLEVKNLRTSFQTDAGIVQSVRGISFHANRGESLGIVGESGCGKSVSMLSIMRLLADNAHLKADKILFNGEDLLHKTAKEMRSIQGNRIGMIFQDPMTSLNPLFTVEEQLCNPLMRHLKLSKKEAKARALKMLEDVGIPSPEKRLSQFPHELSGGMRQRVMIAIAMCCQPELLIADEPTTALDVTIQAQILDLMAHMKQEYGTSVILITHDLGVIASICTRVLVMYSGLVMEEGSIEDIFYRTGHPYTAGLLASIPKETKEKLIPIYGTPPDLLNPPKGCPFTARCPHAMEVCRQYQPPLVPLGEHHSSACWLHHKSVKAKIGEVKL</sequence>
<dbReference type="GO" id="GO:0005886">
    <property type="term" value="C:plasma membrane"/>
    <property type="evidence" value="ECO:0007669"/>
    <property type="project" value="UniProtKB-SubCell"/>
</dbReference>
<dbReference type="Pfam" id="PF00005">
    <property type="entry name" value="ABC_tran"/>
    <property type="match status" value="1"/>
</dbReference>
<dbReference type="InterPro" id="IPR003593">
    <property type="entry name" value="AAA+_ATPase"/>
</dbReference>
<evidence type="ECO:0000256" key="5">
    <source>
        <dbReference type="ARBA" id="ARBA00022741"/>
    </source>
</evidence>
<dbReference type="FunFam" id="3.40.50.300:FF:000016">
    <property type="entry name" value="Oligopeptide ABC transporter ATP-binding component"/>
    <property type="match status" value="1"/>
</dbReference>
<keyword evidence="5" id="KW-0547">Nucleotide-binding</keyword>
<dbReference type="GO" id="GO:0015833">
    <property type="term" value="P:peptide transport"/>
    <property type="evidence" value="ECO:0007669"/>
    <property type="project" value="InterPro"/>
</dbReference>
<dbReference type="Pfam" id="PF08352">
    <property type="entry name" value="oligo_HPY"/>
    <property type="match status" value="1"/>
</dbReference>
<dbReference type="PROSITE" id="PS00211">
    <property type="entry name" value="ABC_TRANSPORTER_1"/>
    <property type="match status" value="1"/>
</dbReference>
<reference evidence="9" key="1">
    <citation type="submission" date="2021-10" db="EMBL/GenBank/DDBJ databases">
        <title>Anaerobic single-cell dispensing facilitates the cultivation of human gut bacteria.</title>
        <authorList>
            <person name="Afrizal A."/>
        </authorList>
    </citation>
    <scope>NUCLEOTIDE SEQUENCE</scope>
    <source>
        <strain evidence="9">CLA-AA-H274</strain>
    </source>
</reference>
<comment type="subcellular location">
    <subcellularLocation>
        <location evidence="1">Cell membrane</location>
        <topology evidence="1">Peripheral membrane protein</topology>
    </subcellularLocation>
</comment>
<evidence type="ECO:0000313" key="10">
    <source>
        <dbReference type="Proteomes" id="UP001198962"/>
    </source>
</evidence>
<evidence type="ECO:0000256" key="6">
    <source>
        <dbReference type="ARBA" id="ARBA00022840"/>
    </source>
</evidence>
<dbReference type="PANTHER" id="PTHR43297">
    <property type="entry name" value="OLIGOPEPTIDE TRANSPORT ATP-BINDING PROTEIN APPD"/>
    <property type="match status" value="1"/>
</dbReference>
<evidence type="ECO:0000313" key="9">
    <source>
        <dbReference type="EMBL" id="MCC2163298.1"/>
    </source>
</evidence>
<evidence type="ECO:0000256" key="3">
    <source>
        <dbReference type="ARBA" id="ARBA00022448"/>
    </source>
</evidence>
<dbReference type="InterPro" id="IPR003439">
    <property type="entry name" value="ABC_transporter-like_ATP-bd"/>
</dbReference>
<evidence type="ECO:0000256" key="7">
    <source>
        <dbReference type="ARBA" id="ARBA00023136"/>
    </source>
</evidence>
<comment type="similarity">
    <text evidence="2">Belongs to the ABC transporter superfamily.</text>
</comment>
<dbReference type="SUPFAM" id="SSF52540">
    <property type="entry name" value="P-loop containing nucleoside triphosphate hydrolases"/>
    <property type="match status" value="1"/>
</dbReference>
<evidence type="ECO:0000256" key="1">
    <source>
        <dbReference type="ARBA" id="ARBA00004202"/>
    </source>
</evidence>
<dbReference type="NCBIfam" id="TIGR01727">
    <property type="entry name" value="oligo_HPY"/>
    <property type="match status" value="1"/>
</dbReference>
<dbReference type="InterPro" id="IPR050388">
    <property type="entry name" value="ABC_Ni/Peptide_Import"/>
</dbReference>
<dbReference type="AlphaFoldDB" id="A0AAE3APJ0"/>
<dbReference type="PROSITE" id="PS50893">
    <property type="entry name" value="ABC_TRANSPORTER_2"/>
    <property type="match status" value="1"/>
</dbReference>
<dbReference type="InterPro" id="IPR027417">
    <property type="entry name" value="P-loop_NTPase"/>
</dbReference>
<organism evidence="9 10">
    <name type="scientific">Brotaphodocola catenula</name>
    <dbReference type="NCBI Taxonomy" id="2885361"/>
    <lineage>
        <taxon>Bacteria</taxon>
        <taxon>Bacillati</taxon>
        <taxon>Bacillota</taxon>
        <taxon>Clostridia</taxon>
        <taxon>Lachnospirales</taxon>
        <taxon>Lachnospiraceae</taxon>
        <taxon>Brotaphodocola</taxon>
    </lineage>
</organism>
<dbReference type="InterPro" id="IPR013563">
    <property type="entry name" value="Oligopep_ABC_C"/>
</dbReference>
<protein>
    <submittedName>
        <fullName evidence="9">ABC transporter ATP-binding protein</fullName>
    </submittedName>
</protein>
<dbReference type="RefSeq" id="WP_308450234.1">
    <property type="nucleotide sequence ID" value="NZ_JAJEPU010000001.1"/>
</dbReference>
<keyword evidence="3" id="KW-0813">Transport</keyword>
<dbReference type="Gene3D" id="3.40.50.300">
    <property type="entry name" value="P-loop containing nucleotide triphosphate hydrolases"/>
    <property type="match status" value="1"/>
</dbReference>
<evidence type="ECO:0000256" key="2">
    <source>
        <dbReference type="ARBA" id="ARBA00005417"/>
    </source>
</evidence>
<keyword evidence="7" id="KW-0472">Membrane</keyword>
<dbReference type="GO" id="GO:0016887">
    <property type="term" value="F:ATP hydrolysis activity"/>
    <property type="evidence" value="ECO:0007669"/>
    <property type="project" value="InterPro"/>
</dbReference>
<accession>A0AAE3APJ0</accession>
<proteinExistence type="inferred from homology"/>
<comment type="caution">
    <text evidence="9">The sequence shown here is derived from an EMBL/GenBank/DDBJ whole genome shotgun (WGS) entry which is preliminary data.</text>
</comment>
<feature type="domain" description="ABC transporter" evidence="8">
    <location>
        <begin position="10"/>
        <end position="260"/>
    </location>
</feature>
<name>A0AAE3APJ0_9FIRM</name>
<gene>
    <name evidence="9" type="ORF">LKD32_00085</name>
</gene>
<dbReference type="SMART" id="SM00382">
    <property type="entry name" value="AAA"/>
    <property type="match status" value="1"/>
</dbReference>
<dbReference type="Proteomes" id="UP001198962">
    <property type="component" value="Unassembled WGS sequence"/>
</dbReference>